<dbReference type="PANTHER" id="PTHR46565">
    <property type="entry name" value="COLD SHOCK DOMAIN PROTEIN 2"/>
    <property type="match status" value="1"/>
</dbReference>
<protein>
    <submittedName>
        <fullName evidence="2">Cold-shock protein</fullName>
    </submittedName>
</protein>
<reference evidence="2" key="1">
    <citation type="journal article" date="2018" name="Virology">
        <title>A giant virus infecting green algae encodes key fermentation genes.</title>
        <authorList>
            <person name="Schvarcz C.R."/>
            <person name="Steward G.F."/>
        </authorList>
    </citation>
    <scope>NUCLEOTIDE SEQUENCE [LARGE SCALE GENOMIC DNA]</scope>
</reference>
<dbReference type="EMBL" id="KY322437">
    <property type="protein sequence ID" value="AUF82471.1"/>
    <property type="molecule type" value="Genomic_DNA"/>
</dbReference>
<dbReference type="SUPFAM" id="SSF50249">
    <property type="entry name" value="Nucleic acid-binding proteins"/>
    <property type="match status" value="1"/>
</dbReference>
<dbReference type="InterPro" id="IPR002059">
    <property type="entry name" value="CSP_DNA-bd"/>
</dbReference>
<evidence type="ECO:0000313" key="3">
    <source>
        <dbReference type="Proteomes" id="UP000244773"/>
    </source>
</evidence>
<keyword evidence="3" id="KW-1185">Reference proteome</keyword>
<dbReference type="PRINTS" id="PR00050">
    <property type="entry name" value="COLDSHOCK"/>
</dbReference>
<dbReference type="CDD" id="cd04458">
    <property type="entry name" value="CSP_CDS"/>
    <property type="match status" value="1"/>
</dbReference>
<dbReference type="GO" id="GO:0003676">
    <property type="term" value="F:nucleic acid binding"/>
    <property type="evidence" value="ECO:0007669"/>
    <property type="project" value="InterPro"/>
</dbReference>
<gene>
    <name evidence="2" type="ORF">TetV_379</name>
</gene>
<evidence type="ECO:0000259" key="1">
    <source>
        <dbReference type="PROSITE" id="PS51857"/>
    </source>
</evidence>
<dbReference type="PANTHER" id="PTHR46565:SF26">
    <property type="entry name" value="COLD SHOCK PROTEIN 2"/>
    <property type="match status" value="1"/>
</dbReference>
<dbReference type="PROSITE" id="PS51857">
    <property type="entry name" value="CSD_2"/>
    <property type="match status" value="1"/>
</dbReference>
<name>A0A2P0VNI9_9VIRU</name>
<organism evidence="2">
    <name type="scientific">Tetraselmis virus 1</name>
    <dbReference type="NCBI Taxonomy" id="2060617"/>
    <lineage>
        <taxon>Viruses</taxon>
        <taxon>Varidnaviria</taxon>
        <taxon>Bamfordvirae</taxon>
        <taxon>Nucleocytoviricota</taxon>
        <taxon>Megaviricetes</taxon>
        <taxon>Imitervirales</taxon>
        <taxon>Allomimiviridae</taxon>
        <taxon>Oceanusvirus</taxon>
        <taxon>Oceanusvirus kaneohense</taxon>
    </lineage>
</organism>
<dbReference type="Gene3D" id="2.40.50.140">
    <property type="entry name" value="Nucleic acid-binding proteins"/>
    <property type="match status" value="1"/>
</dbReference>
<dbReference type="SMART" id="SM00357">
    <property type="entry name" value="CSP"/>
    <property type="match status" value="1"/>
</dbReference>
<accession>A0A2P0VNI9</accession>
<dbReference type="Pfam" id="PF00313">
    <property type="entry name" value="CSD"/>
    <property type="match status" value="1"/>
</dbReference>
<dbReference type="InterPro" id="IPR011129">
    <property type="entry name" value="CSD"/>
</dbReference>
<feature type="domain" description="CSD" evidence="1">
    <location>
        <begin position="11"/>
        <end position="82"/>
    </location>
</feature>
<sequence length="118" mass="13181">MASFESLSDDSVVGRCKWYDDRKGYGFIVVCEGQNKNSDIFVHNKNIKPMISQRRTIKKGEYVSMNIAVGEDGRPQATDVTGVFGGPLMCDHFFRRSSREKNAVVEGDLPVETDSLEA</sequence>
<evidence type="ECO:0000313" key="2">
    <source>
        <dbReference type="EMBL" id="AUF82471.1"/>
    </source>
</evidence>
<dbReference type="Proteomes" id="UP000244773">
    <property type="component" value="Segment"/>
</dbReference>
<proteinExistence type="predicted"/>
<dbReference type="InterPro" id="IPR012340">
    <property type="entry name" value="NA-bd_OB-fold"/>
</dbReference>